<comment type="caution">
    <text evidence="3">The sequence shown here is derived from an EMBL/GenBank/DDBJ whole genome shotgun (WGS) entry which is preliminary data.</text>
</comment>
<dbReference type="EMBL" id="QJKJ01005141">
    <property type="protein sequence ID" value="RDX91372.1"/>
    <property type="molecule type" value="Genomic_DNA"/>
</dbReference>
<evidence type="ECO:0000256" key="1">
    <source>
        <dbReference type="SAM" id="MobiDB-lite"/>
    </source>
</evidence>
<sequence>MGSEPEGNQIQNPTQQPHTQHHNHIASPQITTSRCAGHDAHSDSQVTLVPPHSFLPVPIPPQTFKPNENDVAPPSFSVGSFLRQRSTDFSAAIVKRVSSLRQSMDDEDEDEENREVTEFNLSGLKVVVTLKPEEEPSMKGRVSFFSRSNCRDCTAVRRFFREKGLRFVEINVDVFGERFGAADFLQREADWRARGAELAPEQR</sequence>
<dbReference type="AlphaFoldDB" id="A0A371GLD0"/>
<gene>
    <name evidence="3" type="ORF">CR513_26663</name>
</gene>
<dbReference type="Gene3D" id="3.40.30.10">
    <property type="entry name" value="Glutaredoxin"/>
    <property type="match status" value="1"/>
</dbReference>
<proteinExistence type="predicted"/>
<reference evidence="3" key="1">
    <citation type="submission" date="2018-05" db="EMBL/GenBank/DDBJ databases">
        <title>Draft genome of Mucuna pruriens seed.</title>
        <authorList>
            <person name="Nnadi N.E."/>
            <person name="Vos R."/>
            <person name="Hasami M.H."/>
            <person name="Devisetty U.K."/>
            <person name="Aguiy J.C."/>
        </authorList>
    </citation>
    <scope>NUCLEOTIDE SEQUENCE [LARGE SCALE GENOMIC DNA]</scope>
    <source>
        <strain evidence="3">JCA_2017</strain>
    </source>
</reference>
<evidence type="ECO:0000313" key="4">
    <source>
        <dbReference type="Proteomes" id="UP000257109"/>
    </source>
</evidence>
<evidence type="ECO:0000259" key="2">
    <source>
        <dbReference type="Pfam" id="PF00462"/>
    </source>
</evidence>
<evidence type="ECO:0000313" key="3">
    <source>
        <dbReference type="EMBL" id="RDX91372.1"/>
    </source>
</evidence>
<feature type="compositionally biased region" description="Low complexity" evidence="1">
    <location>
        <begin position="9"/>
        <end position="18"/>
    </location>
</feature>
<dbReference type="OrthoDB" id="418495at2759"/>
<dbReference type="SUPFAM" id="SSF52833">
    <property type="entry name" value="Thioredoxin-like"/>
    <property type="match status" value="1"/>
</dbReference>
<dbReference type="PANTHER" id="PTHR46361:SF1">
    <property type="entry name" value="F26K24.21 PROTEIN"/>
    <property type="match status" value="1"/>
</dbReference>
<organism evidence="3 4">
    <name type="scientific">Mucuna pruriens</name>
    <name type="common">Velvet bean</name>
    <name type="synonym">Dolichos pruriens</name>
    <dbReference type="NCBI Taxonomy" id="157652"/>
    <lineage>
        <taxon>Eukaryota</taxon>
        <taxon>Viridiplantae</taxon>
        <taxon>Streptophyta</taxon>
        <taxon>Embryophyta</taxon>
        <taxon>Tracheophyta</taxon>
        <taxon>Spermatophyta</taxon>
        <taxon>Magnoliopsida</taxon>
        <taxon>eudicotyledons</taxon>
        <taxon>Gunneridae</taxon>
        <taxon>Pentapetalae</taxon>
        <taxon>rosids</taxon>
        <taxon>fabids</taxon>
        <taxon>Fabales</taxon>
        <taxon>Fabaceae</taxon>
        <taxon>Papilionoideae</taxon>
        <taxon>50 kb inversion clade</taxon>
        <taxon>NPAAA clade</taxon>
        <taxon>indigoferoid/millettioid clade</taxon>
        <taxon>Phaseoleae</taxon>
        <taxon>Mucuna</taxon>
    </lineage>
</organism>
<dbReference type="InterPro" id="IPR002109">
    <property type="entry name" value="Glutaredoxin"/>
</dbReference>
<feature type="non-terminal residue" evidence="3">
    <location>
        <position position="1"/>
    </location>
</feature>
<dbReference type="InterPro" id="IPR036249">
    <property type="entry name" value="Thioredoxin-like_sf"/>
</dbReference>
<protein>
    <recommendedName>
        <fullName evidence="2">Glutaredoxin domain-containing protein</fullName>
    </recommendedName>
</protein>
<dbReference type="Proteomes" id="UP000257109">
    <property type="component" value="Unassembled WGS sequence"/>
</dbReference>
<dbReference type="Pfam" id="PF00462">
    <property type="entry name" value="Glutaredoxin"/>
    <property type="match status" value="1"/>
</dbReference>
<feature type="region of interest" description="Disordered" evidence="1">
    <location>
        <begin position="1"/>
        <end position="70"/>
    </location>
</feature>
<name>A0A371GLD0_MUCPR</name>
<dbReference type="PANTHER" id="PTHR46361">
    <property type="entry name" value="ELECTRON CARRIER/ PROTEIN DISULFIDE OXIDOREDUCTASE"/>
    <property type="match status" value="1"/>
</dbReference>
<dbReference type="STRING" id="157652.A0A371GLD0"/>
<keyword evidence="4" id="KW-1185">Reference proteome</keyword>
<accession>A0A371GLD0</accession>
<feature type="domain" description="Glutaredoxin" evidence="2">
    <location>
        <begin position="142"/>
        <end position="176"/>
    </location>
</feature>